<protein>
    <recommendedName>
        <fullName evidence="3">Coenzyme F390 synthetase</fullName>
    </recommendedName>
</protein>
<dbReference type="Gene3D" id="3.40.50.12780">
    <property type="entry name" value="N-terminal domain of ligase-like"/>
    <property type="match status" value="1"/>
</dbReference>
<dbReference type="InterPro" id="IPR053158">
    <property type="entry name" value="CapK_Type1_Caps_Biosynth"/>
</dbReference>
<dbReference type="PANTHER" id="PTHR36932">
    <property type="entry name" value="CAPSULAR POLYSACCHARIDE BIOSYNTHESIS PROTEIN"/>
    <property type="match status" value="1"/>
</dbReference>
<evidence type="ECO:0008006" key="3">
    <source>
        <dbReference type="Google" id="ProtNLM"/>
    </source>
</evidence>
<dbReference type="Proteomes" id="UP000017148">
    <property type="component" value="Unassembled WGS sequence"/>
</dbReference>
<sequence>MSIDKILKKLPPQCATLAFSLYGVYLNGTRYNKEYDRVYKELLSHEKWSQDQIREYQFRHAREIIKEAITHVPYYRKWALEVGFSLHDFNSLDDITLFPILEQKTVKDSPELFINETIKQMKVRWTKTGGTTGRGLSLPISLGADHITKGIGWRARSRFGIERNQWFAQIFGRDFINQSVKNGPFYAVNYPGKQLFLSAHHISIDTISHYCEVLNKYKPIYLTGYPSILTVMAAYMEHLGLKLKYKPNAIWTSSEVLLGHQEDIITRVFSAPCLQLYGQTEQVAEIITNKNHQLQVEEEFGYSEFIPVEENLYSLISTGLHNFAFPLIRYNTNDFVTIKSGTNSWPRLVEKIDGRYSDFLVDRNGKKIFAINQVFKNVVNISGIQFHEVKQGSYNVLYENIYGDCEKDLTSIRMSLDNIGGKGILLNFIKVDKIMKTKNGKTPLIIHSESNII</sequence>
<gene>
    <name evidence="1" type="ORF">CALK_1755</name>
</gene>
<evidence type="ECO:0000313" key="2">
    <source>
        <dbReference type="Proteomes" id="UP000017148"/>
    </source>
</evidence>
<accession>U7DAI7</accession>
<dbReference type="PANTHER" id="PTHR36932:SF1">
    <property type="entry name" value="CAPSULAR POLYSACCHARIDE BIOSYNTHESIS PROTEIN"/>
    <property type="match status" value="1"/>
</dbReference>
<dbReference type="OrthoDB" id="580775at2"/>
<dbReference type="eggNOG" id="COG1541">
    <property type="taxonomic scope" value="Bacteria"/>
</dbReference>
<dbReference type="SUPFAM" id="SSF56801">
    <property type="entry name" value="Acetyl-CoA synthetase-like"/>
    <property type="match status" value="1"/>
</dbReference>
<name>U7DAI7_9BACT</name>
<dbReference type="RefSeq" id="WP_022637190.1">
    <property type="nucleotide sequence ID" value="NZ_ASJR01000014.1"/>
</dbReference>
<organism evidence="1 2">
    <name type="scientific">Chitinivibrio alkaliphilus ACht1</name>
    <dbReference type="NCBI Taxonomy" id="1313304"/>
    <lineage>
        <taxon>Bacteria</taxon>
        <taxon>Pseudomonadati</taxon>
        <taxon>Fibrobacterota</taxon>
        <taxon>Chitinivibrionia</taxon>
        <taxon>Chitinivibrionales</taxon>
        <taxon>Chitinivibrionaceae</taxon>
        <taxon>Chitinivibrio</taxon>
    </lineage>
</organism>
<reference evidence="1 2" key="1">
    <citation type="journal article" date="2013" name="Environ. Microbiol.">
        <title>Genome analysis of Chitinivibrio alkaliphilus gen. nov., sp. nov., a novel extremely haloalkaliphilic anaerobic chitinolytic bacterium from the candidate phylum Termite Group 3.</title>
        <authorList>
            <person name="Sorokin D.Y."/>
            <person name="Gumerov V.M."/>
            <person name="Rakitin A.L."/>
            <person name="Beletsky A.V."/>
            <person name="Damste J.S."/>
            <person name="Muyzer G."/>
            <person name="Mardanov A.V."/>
            <person name="Ravin N.V."/>
        </authorList>
    </citation>
    <scope>NUCLEOTIDE SEQUENCE [LARGE SCALE GENOMIC DNA]</scope>
    <source>
        <strain evidence="1 2">ACht1</strain>
    </source>
</reference>
<keyword evidence="2" id="KW-1185">Reference proteome</keyword>
<proteinExistence type="predicted"/>
<evidence type="ECO:0000313" key="1">
    <source>
        <dbReference type="EMBL" id="ERP31405.1"/>
    </source>
</evidence>
<comment type="caution">
    <text evidence="1">The sequence shown here is derived from an EMBL/GenBank/DDBJ whole genome shotgun (WGS) entry which is preliminary data.</text>
</comment>
<dbReference type="AlphaFoldDB" id="U7DAI7"/>
<dbReference type="InterPro" id="IPR042099">
    <property type="entry name" value="ANL_N_sf"/>
</dbReference>
<dbReference type="STRING" id="1313304.CALK_1755"/>
<dbReference type="EMBL" id="ASJR01000014">
    <property type="protein sequence ID" value="ERP31405.1"/>
    <property type="molecule type" value="Genomic_DNA"/>
</dbReference>